<dbReference type="PROSITE" id="PS51118">
    <property type="entry name" value="HTH_HXLR"/>
    <property type="match status" value="1"/>
</dbReference>
<dbReference type="InterPro" id="IPR036390">
    <property type="entry name" value="WH_DNA-bd_sf"/>
</dbReference>
<name>A0ABS4KB16_9FIRM</name>
<dbReference type="EMBL" id="JAGGLJ010000004">
    <property type="protein sequence ID" value="MBP2024971.1"/>
    <property type="molecule type" value="Genomic_DNA"/>
</dbReference>
<dbReference type="PANTHER" id="PTHR33204">
    <property type="entry name" value="TRANSCRIPTIONAL REGULATOR, MARR FAMILY"/>
    <property type="match status" value="1"/>
</dbReference>
<dbReference type="SUPFAM" id="SSF46785">
    <property type="entry name" value="Winged helix' DNA-binding domain"/>
    <property type="match status" value="1"/>
</dbReference>
<evidence type="ECO:0000256" key="1">
    <source>
        <dbReference type="ARBA" id="ARBA00023015"/>
    </source>
</evidence>
<sequence>MIEKMTFEEYIEILKNSAKYEKDCPVRKTLKLFHGKWNTRVLFELSKKERCRFCDLKKLIPEITSTMLTSTLRELVSFGVVDRIQFNEIPPRVEYSLTDSGRELMPVFFEMAKWGEKYLL</sequence>
<dbReference type="RefSeq" id="WP_210060278.1">
    <property type="nucleotide sequence ID" value="NZ_JAGGLJ010000004.1"/>
</dbReference>
<comment type="caution">
    <text evidence="5">The sequence shown here is derived from an EMBL/GenBank/DDBJ whole genome shotgun (WGS) entry which is preliminary data.</text>
</comment>
<organism evidence="5 6">
    <name type="scientific">Peptoniphilus stercorisuis</name>
    <dbReference type="NCBI Taxonomy" id="1436965"/>
    <lineage>
        <taxon>Bacteria</taxon>
        <taxon>Bacillati</taxon>
        <taxon>Bacillota</taxon>
        <taxon>Tissierellia</taxon>
        <taxon>Tissierellales</taxon>
        <taxon>Peptoniphilaceae</taxon>
        <taxon>Peptoniphilus</taxon>
    </lineage>
</organism>
<keyword evidence="6" id="KW-1185">Reference proteome</keyword>
<evidence type="ECO:0000256" key="2">
    <source>
        <dbReference type="ARBA" id="ARBA00023125"/>
    </source>
</evidence>
<evidence type="ECO:0000256" key="3">
    <source>
        <dbReference type="ARBA" id="ARBA00023163"/>
    </source>
</evidence>
<feature type="domain" description="HTH hxlR-type" evidence="4">
    <location>
        <begin position="24"/>
        <end position="120"/>
    </location>
</feature>
<evidence type="ECO:0000259" key="4">
    <source>
        <dbReference type="PROSITE" id="PS51118"/>
    </source>
</evidence>
<evidence type="ECO:0000313" key="5">
    <source>
        <dbReference type="EMBL" id="MBP2024971.1"/>
    </source>
</evidence>
<keyword evidence="2 5" id="KW-0238">DNA-binding</keyword>
<dbReference type="Gene3D" id="1.10.10.10">
    <property type="entry name" value="Winged helix-like DNA-binding domain superfamily/Winged helix DNA-binding domain"/>
    <property type="match status" value="1"/>
</dbReference>
<dbReference type="InterPro" id="IPR002577">
    <property type="entry name" value="HTH_HxlR"/>
</dbReference>
<dbReference type="GO" id="GO:0003677">
    <property type="term" value="F:DNA binding"/>
    <property type="evidence" value="ECO:0007669"/>
    <property type="project" value="UniProtKB-KW"/>
</dbReference>
<keyword evidence="3" id="KW-0804">Transcription</keyword>
<accession>A0ABS4KB16</accession>
<evidence type="ECO:0000313" key="6">
    <source>
        <dbReference type="Proteomes" id="UP001519306"/>
    </source>
</evidence>
<dbReference type="InterPro" id="IPR036388">
    <property type="entry name" value="WH-like_DNA-bd_sf"/>
</dbReference>
<protein>
    <submittedName>
        <fullName evidence="5">DNA-binding HxlR family transcriptional regulator</fullName>
    </submittedName>
</protein>
<dbReference type="Pfam" id="PF01638">
    <property type="entry name" value="HxlR"/>
    <property type="match status" value="1"/>
</dbReference>
<keyword evidence="1" id="KW-0805">Transcription regulation</keyword>
<dbReference type="Proteomes" id="UP001519306">
    <property type="component" value="Unassembled WGS sequence"/>
</dbReference>
<gene>
    <name evidence="5" type="ORF">J2Z71_000496</name>
</gene>
<reference evidence="5 6" key="1">
    <citation type="submission" date="2021-03" db="EMBL/GenBank/DDBJ databases">
        <title>Genomic Encyclopedia of Type Strains, Phase IV (KMG-IV): sequencing the most valuable type-strain genomes for metagenomic binning, comparative biology and taxonomic classification.</title>
        <authorList>
            <person name="Goeker M."/>
        </authorList>
    </citation>
    <scope>NUCLEOTIDE SEQUENCE [LARGE SCALE GENOMIC DNA]</scope>
    <source>
        <strain evidence="5 6">DSM 27563</strain>
    </source>
</reference>
<proteinExistence type="predicted"/>